<reference evidence="7 10" key="4">
    <citation type="submission" date="2018-08" db="EMBL/GenBank/DDBJ databases">
        <title>A genome reference for cultivated species of the human gut microbiota.</title>
        <authorList>
            <person name="Zou Y."/>
            <person name="Xue W."/>
            <person name="Luo G."/>
        </authorList>
    </citation>
    <scope>NUCLEOTIDE SEQUENCE [LARGE SCALE GENOMIC DNA]</scope>
    <source>
        <strain evidence="7 10">TF05-12AC</strain>
    </source>
</reference>
<keyword evidence="3" id="KW-0460">Magnesium</keyword>
<proteinExistence type="predicted"/>
<organism evidence="5 8">
    <name type="scientific">Anaerotruncus colihominis</name>
    <dbReference type="NCBI Taxonomy" id="169435"/>
    <lineage>
        <taxon>Bacteria</taxon>
        <taxon>Bacillati</taxon>
        <taxon>Bacillota</taxon>
        <taxon>Clostridia</taxon>
        <taxon>Eubacteriales</taxon>
        <taxon>Oscillospiraceae</taxon>
        <taxon>Anaerotruncus</taxon>
    </lineage>
</organism>
<gene>
    <name evidence="5" type="primary">rspA</name>
    <name evidence="6" type="ORF">B5F11_08150</name>
    <name evidence="7" type="ORF">DXC40_09680</name>
    <name evidence="5" type="ORF">ERS852551_00433</name>
</gene>
<dbReference type="EMBL" id="NFKP01000008">
    <property type="protein sequence ID" value="OUP69609.1"/>
    <property type="molecule type" value="Genomic_DNA"/>
</dbReference>
<dbReference type="SMR" id="A0A174M8H7"/>
<dbReference type="Pfam" id="PF02746">
    <property type="entry name" value="MR_MLE_N"/>
    <property type="match status" value="1"/>
</dbReference>
<name>A0A174M8H7_9FIRM</name>
<dbReference type="InterPro" id="IPR013341">
    <property type="entry name" value="Mandelate_racemase_N_dom"/>
</dbReference>
<evidence type="ECO:0000313" key="10">
    <source>
        <dbReference type="Proteomes" id="UP000260828"/>
    </source>
</evidence>
<dbReference type="Gene3D" id="3.30.390.10">
    <property type="entry name" value="Enolase-like, N-terminal domain"/>
    <property type="match status" value="1"/>
</dbReference>
<dbReference type="Pfam" id="PF13378">
    <property type="entry name" value="MR_MLE_C"/>
    <property type="match status" value="1"/>
</dbReference>
<dbReference type="PANTHER" id="PTHR13794:SF58">
    <property type="entry name" value="MITOCHONDRIAL ENOLASE SUPERFAMILY MEMBER 1"/>
    <property type="match status" value="1"/>
</dbReference>
<dbReference type="EMBL" id="QVME01000004">
    <property type="protein sequence ID" value="RGE67744.1"/>
    <property type="molecule type" value="Genomic_DNA"/>
</dbReference>
<dbReference type="GO" id="GO:0009063">
    <property type="term" value="P:amino acid catabolic process"/>
    <property type="evidence" value="ECO:0007669"/>
    <property type="project" value="InterPro"/>
</dbReference>
<reference evidence="9" key="2">
    <citation type="submission" date="2017-04" db="EMBL/GenBank/DDBJ databases">
        <title>Function of individual gut microbiota members based on whole genome sequencing of pure cultures obtained from chicken caecum.</title>
        <authorList>
            <person name="Medvecky M."/>
            <person name="Cejkova D."/>
            <person name="Polansky O."/>
            <person name="Karasova D."/>
            <person name="Kubasova T."/>
            <person name="Cizek A."/>
            <person name="Rychlik I."/>
        </authorList>
    </citation>
    <scope>NUCLEOTIDE SEQUENCE [LARGE SCALE GENOMIC DNA]</scope>
    <source>
        <strain evidence="9">An175</strain>
    </source>
</reference>
<evidence type="ECO:0000313" key="7">
    <source>
        <dbReference type="EMBL" id="RGE67744.1"/>
    </source>
</evidence>
<protein>
    <submittedName>
        <fullName evidence="7">Mandelate racemase/muconate lactonizing enzyme family protein</fullName>
    </submittedName>
    <submittedName>
        <fullName evidence="5">Starvation-sensing protein rspA</fullName>
    </submittedName>
</protein>
<feature type="domain" description="Mandelate racemase/muconate lactonizing enzyme C-terminal" evidence="4">
    <location>
        <begin position="147"/>
        <end position="264"/>
    </location>
</feature>
<dbReference type="PROSITE" id="PS00909">
    <property type="entry name" value="MR_MLE_2"/>
    <property type="match status" value="1"/>
</dbReference>
<evidence type="ECO:0000313" key="9">
    <source>
        <dbReference type="Proteomes" id="UP000196386"/>
    </source>
</evidence>
<dbReference type="EMBL" id="CZBE01000002">
    <property type="protein sequence ID" value="CUP31471.1"/>
    <property type="molecule type" value="Genomic_DNA"/>
</dbReference>
<dbReference type="Proteomes" id="UP000196386">
    <property type="component" value="Unassembled WGS sequence"/>
</dbReference>
<evidence type="ECO:0000256" key="1">
    <source>
        <dbReference type="ARBA" id="ARBA00001946"/>
    </source>
</evidence>
<dbReference type="InterPro" id="IPR029065">
    <property type="entry name" value="Enolase_C-like"/>
</dbReference>
<dbReference type="InterPro" id="IPR036849">
    <property type="entry name" value="Enolase-like_C_sf"/>
</dbReference>
<evidence type="ECO:0000313" key="5">
    <source>
        <dbReference type="EMBL" id="CUP31471.1"/>
    </source>
</evidence>
<dbReference type="SFLD" id="SFLDS00001">
    <property type="entry name" value="Enolase"/>
    <property type="match status" value="1"/>
</dbReference>
<evidence type="ECO:0000256" key="3">
    <source>
        <dbReference type="ARBA" id="ARBA00022842"/>
    </source>
</evidence>
<reference evidence="6" key="3">
    <citation type="journal article" date="2018" name="BMC Genomics">
        <title>Whole genome sequencing and function prediction of 133 gut anaerobes isolated from chicken caecum in pure cultures.</title>
        <authorList>
            <person name="Medvecky M."/>
            <person name="Cejkova D."/>
            <person name="Polansky O."/>
            <person name="Karasova D."/>
            <person name="Kubasova T."/>
            <person name="Cizek A."/>
            <person name="Rychlik I."/>
        </authorList>
    </citation>
    <scope>NUCLEOTIDE SEQUENCE</scope>
    <source>
        <strain evidence="6">An175</strain>
    </source>
</reference>
<dbReference type="SMART" id="SM00922">
    <property type="entry name" value="MR_MLE"/>
    <property type="match status" value="1"/>
</dbReference>
<dbReference type="PANTHER" id="PTHR13794">
    <property type="entry name" value="ENOLASE SUPERFAMILY, MANDELATE RACEMASE"/>
    <property type="match status" value="1"/>
</dbReference>
<dbReference type="RefSeq" id="WP_006876372.1">
    <property type="nucleotide sequence ID" value="NZ_CABIWA010000001.1"/>
</dbReference>
<accession>A0A174M8H7</accession>
<dbReference type="Proteomes" id="UP000260828">
    <property type="component" value="Unassembled WGS sequence"/>
</dbReference>
<dbReference type="InterPro" id="IPR046945">
    <property type="entry name" value="RHMD-like"/>
</dbReference>
<dbReference type="SUPFAM" id="SSF54826">
    <property type="entry name" value="Enolase N-terminal domain-like"/>
    <property type="match status" value="1"/>
</dbReference>
<dbReference type="SUPFAM" id="SSF51604">
    <property type="entry name" value="Enolase C-terminal domain-like"/>
    <property type="match status" value="1"/>
</dbReference>
<dbReference type="OrthoDB" id="9775391at2"/>
<dbReference type="GO" id="GO:0016052">
    <property type="term" value="P:carbohydrate catabolic process"/>
    <property type="evidence" value="ECO:0007669"/>
    <property type="project" value="TreeGrafter"/>
</dbReference>
<dbReference type="InterPro" id="IPR029017">
    <property type="entry name" value="Enolase-like_N"/>
</dbReference>
<evidence type="ECO:0000259" key="4">
    <source>
        <dbReference type="SMART" id="SM00922"/>
    </source>
</evidence>
<evidence type="ECO:0000256" key="2">
    <source>
        <dbReference type="ARBA" id="ARBA00022723"/>
    </source>
</evidence>
<dbReference type="GO" id="GO:0016836">
    <property type="term" value="F:hydro-lyase activity"/>
    <property type="evidence" value="ECO:0007669"/>
    <property type="project" value="TreeGrafter"/>
</dbReference>
<evidence type="ECO:0000313" key="6">
    <source>
        <dbReference type="EMBL" id="OUP69609.1"/>
    </source>
</evidence>
<dbReference type="GeneID" id="72464721"/>
<dbReference type="Gene3D" id="3.20.20.120">
    <property type="entry name" value="Enolase-like C-terminal domain"/>
    <property type="match status" value="1"/>
</dbReference>
<dbReference type="PROSITE" id="PS00908">
    <property type="entry name" value="MR_MLE_1"/>
    <property type="match status" value="1"/>
</dbReference>
<evidence type="ECO:0000313" key="8">
    <source>
        <dbReference type="Proteomes" id="UP000095765"/>
    </source>
</evidence>
<keyword evidence="2" id="KW-0479">Metal-binding</keyword>
<sequence>MKVTDVSAMILRYQYDNAIADAQNYFYTRSAVIVKVKTDEGIEGIGESACFGGPAETTKYVIEHELADLVRGEDPTNIERIWRKVNDRTRQHGRGGIITAALSGIDVALWDILGKKAGLPVYKLLGGYSDRLLPYASSGFYSVGKDAQKLAAEAEGYFRQGFRYAKIKIGRNPDVFMSPIENMLSPEKCIYTLEEELERVRACCEAAKKYGARIMVDVNNVWNTYTAIRMGKKFQEMGVFWMEEPLSLDNVDGSAELARALDMPVAGYESEVGLFRFKQFMDKRAIDIVQPDVIWSGGFTECRRIAHYAQANSLPCMPHVFSSAVSLAANAHFLASLSNRGILEMDRNPYPLRDELLTEPIEMAADGYVYLPQKPGLGIELREDTIEKYRVD</sequence>
<dbReference type="GO" id="GO:0000287">
    <property type="term" value="F:magnesium ion binding"/>
    <property type="evidence" value="ECO:0007669"/>
    <property type="project" value="TreeGrafter"/>
</dbReference>
<comment type="cofactor">
    <cofactor evidence="1">
        <name>Mg(2+)</name>
        <dbReference type="ChEBI" id="CHEBI:18420"/>
    </cofactor>
</comment>
<dbReference type="InterPro" id="IPR013342">
    <property type="entry name" value="Mandelate_racemase_C"/>
</dbReference>
<dbReference type="CDD" id="cd03316">
    <property type="entry name" value="MR_like"/>
    <property type="match status" value="1"/>
</dbReference>
<dbReference type="Proteomes" id="UP000095765">
    <property type="component" value="Unassembled WGS sequence"/>
</dbReference>
<reference evidence="5 8" key="1">
    <citation type="submission" date="2015-09" db="EMBL/GenBank/DDBJ databases">
        <authorList>
            <consortium name="Pathogen Informatics"/>
        </authorList>
    </citation>
    <scope>NUCLEOTIDE SEQUENCE [LARGE SCALE GENOMIC DNA]</scope>
    <source>
        <strain evidence="5 8">2789STDY5834939</strain>
    </source>
</reference>
<dbReference type="AlphaFoldDB" id="A0A174M8H7"/>
<dbReference type="InterPro" id="IPR018110">
    <property type="entry name" value="Mandel_Rmase/mucon_lact_enz_CS"/>
</dbReference>
<dbReference type="SFLD" id="SFLDG00179">
    <property type="entry name" value="mandelate_racemase"/>
    <property type="match status" value="1"/>
</dbReference>